<protein>
    <recommendedName>
        <fullName evidence="3">YcaO domain-containing protein</fullName>
    </recommendedName>
</protein>
<keyword evidence="2" id="KW-1185">Reference proteome</keyword>
<proteinExistence type="predicted"/>
<gene>
    <name evidence="1" type="ORF">RZN69_12975</name>
</gene>
<dbReference type="RefSeq" id="WP_317831456.1">
    <property type="nucleotide sequence ID" value="NZ_CP136920.1"/>
</dbReference>
<sequence length="301" mass="34545">MNLAPFKFRNALAEDGGPISRIEEGHEVIFGRHQYCAMAYLREDLVSRGNQGVSVPVPDGAGSGNDLQTARYRAISEAVERWALRDCLQSPEARKDYGFDYDRCSNGMAAYPGLFNTPARNAAMREAIERHCLIQWWEGNLGSHHIACPIQELKAIRIENPFSKDVVVLLLQFRKESYFVYGFGIGPTEDDACWRAAIELHRTGAIVDKHYEDRDSISHAYIESHEHLYERRSLFFSHPDGFELVLKRMRKNAPAHRPKPLKMLVDREIAGPWSQYATVWRIVLEQPSMDYLGPRSDVFFW</sequence>
<organism evidence="1 2">
    <name type="scientific">Rubellicoccus peritrichatus</name>
    <dbReference type="NCBI Taxonomy" id="3080537"/>
    <lineage>
        <taxon>Bacteria</taxon>
        <taxon>Pseudomonadati</taxon>
        <taxon>Verrucomicrobiota</taxon>
        <taxon>Opitutia</taxon>
        <taxon>Puniceicoccales</taxon>
        <taxon>Cerasicoccaceae</taxon>
        <taxon>Rubellicoccus</taxon>
    </lineage>
</organism>
<evidence type="ECO:0008006" key="3">
    <source>
        <dbReference type="Google" id="ProtNLM"/>
    </source>
</evidence>
<dbReference type="Proteomes" id="UP001304300">
    <property type="component" value="Chromosome"/>
</dbReference>
<accession>A0AAQ3L5G3</accession>
<reference evidence="1 2" key="1">
    <citation type="submission" date="2023-10" db="EMBL/GenBank/DDBJ databases">
        <title>Rubellicoccus peritrichatus gen. nov., sp. nov., isolated from an algae of coral reef tank.</title>
        <authorList>
            <person name="Luo J."/>
        </authorList>
    </citation>
    <scope>NUCLEOTIDE SEQUENCE [LARGE SCALE GENOMIC DNA]</scope>
    <source>
        <strain evidence="1 2">CR14</strain>
    </source>
</reference>
<dbReference type="EMBL" id="CP136920">
    <property type="protein sequence ID" value="WOO39530.1"/>
    <property type="molecule type" value="Genomic_DNA"/>
</dbReference>
<evidence type="ECO:0000313" key="2">
    <source>
        <dbReference type="Proteomes" id="UP001304300"/>
    </source>
</evidence>
<name>A0AAQ3L5G3_9BACT</name>
<dbReference type="AlphaFoldDB" id="A0AAQ3L5G3"/>
<evidence type="ECO:0000313" key="1">
    <source>
        <dbReference type="EMBL" id="WOO39530.1"/>
    </source>
</evidence>
<dbReference type="KEGG" id="puo:RZN69_12975"/>